<accession>A0AAD2K977</accession>
<dbReference type="EMBL" id="CAVNYO010000466">
    <property type="protein sequence ID" value="CAK5283479.1"/>
    <property type="molecule type" value="Genomic_DNA"/>
</dbReference>
<name>A0AAD2K977_9AGAR</name>
<dbReference type="Proteomes" id="UP001295794">
    <property type="component" value="Unassembled WGS sequence"/>
</dbReference>
<dbReference type="AlphaFoldDB" id="A0AAD2K977"/>
<keyword evidence="2" id="KW-1185">Reference proteome</keyword>
<evidence type="ECO:0000313" key="1">
    <source>
        <dbReference type="EMBL" id="CAK5283479.1"/>
    </source>
</evidence>
<evidence type="ECO:0000313" key="2">
    <source>
        <dbReference type="Proteomes" id="UP001295794"/>
    </source>
</evidence>
<evidence type="ECO:0008006" key="3">
    <source>
        <dbReference type="Google" id="ProtNLM"/>
    </source>
</evidence>
<protein>
    <recommendedName>
        <fullName evidence="3">F-box domain-containing protein</fullName>
    </recommendedName>
</protein>
<dbReference type="InterPro" id="IPR032675">
    <property type="entry name" value="LRR_dom_sf"/>
</dbReference>
<dbReference type="Gene3D" id="3.80.10.10">
    <property type="entry name" value="Ribonuclease Inhibitor"/>
    <property type="match status" value="1"/>
</dbReference>
<dbReference type="SUPFAM" id="SSF52047">
    <property type="entry name" value="RNI-like"/>
    <property type="match status" value="1"/>
</dbReference>
<sequence length="511" mass="56435">MCFNPTTLPQASMHPALRVAEIRHLICEAIGADELKGILAALAQTCQAFFQPAIKVLWAAVELGYWLRYTMPEDVWNGDWYFGTSRVLSLRRDIVVQDWTRSVIYSPFIRRLICPASGGTALDVAQSLGGILICPPPETCFVSLRYLTWHQNNLTAMRPFLGPNLTSLHIWTPCLVGTIDESMKFLLEVSRRFSRTMRDIGFHFDTSDNRGPADLISSLFAVYADLRCASAHVANQQALIFLGALPRLQSLSVTFVTDLEDFATLAADRSFFPSLQALELQAVTQLEANLLFSALTTSPLSTLHLGLRGLVLNSAFESLLASITRGSQSELRLLDISSLDHREDGDLWSLTLLTCSFFSSLTNISIESHVGFEITNESLGTLAQNLPHIAELRLWAANSGGKHVTLPCLASFAENCRSLRTLKIPLDACDVAWALSILASRAFPRQRALRELMVLNAGIERPSDVAAYLSILFGALKKITTMADEGDEGVYDGAYAESTSASYWEEVHRLL</sequence>
<reference evidence="1" key="1">
    <citation type="submission" date="2023-11" db="EMBL/GenBank/DDBJ databases">
        <authorList>
            <person name="De Vega J J."/>
            <person name="De Vega J J."/>
        </authorList>
    </citation>
    <scope>NUCLEOTIDE SEQUENCE</scope>
</reference>
<organism evidence="1 2">
    <name type="scientific">Mycena citricolor</name>
    <dbReference type="NCBI Taxonomy" id="2018698"/>
    <lineage>
        <taxon>Eukaryota</taxon>
        <taxon>Fungi</taxon>
        <taxon>Dikarya</taxon>
        <taxon>Basidiomycota</taxon>
        <taxon>Agaricomycotina</taxon>
        <taxon>Agaricomycetes</taxon>
        <taxon>Agaricomycetidae</taxon>
        <taxon>Agaricales</taxon>
        <taxon>Marasmiineae</taxon>
        <taxon>Mycenaceae</taxon>
        <taxon>Mycena</taxon>
    </lineage>
</organism>
<gene>
    <name evidence="1" type="ORF">MYCIT1_LOCUS36022</name>
</gene>
<comment type="caution">
    <text evidence="1">The sequence shown here is derived from an EMBL/GenBank/DDBJ whole genome shotgun (WGS) entry which is preliminary data.</text>
</comment>
<proteinExistence type="predicted"/>